<dbReference type="Proteomes" id="UP000044602">
    <property type="component" value="Unassembled WGS sequence"/>
</dbReference>
<dbReference type="GO" id="GO:0000166">
    <property type="term" value="F:nucleotide binding"/>
    <property type="evidence" value="ECO:0007669"/>
    <property type="project" value="InterPro"/>
</dbReference>
<feature type="domain" description="GFO/IDH/MocA-like oxidoreductase" evidence="7">
    <location>
        <begin position="145"/>
        <end position="285"/>
    </location>
</feature>
<reference evidence="8 9" key="1">
    <citation type="submission" date="2015-05" db="EMBL/GenBank/DDBJ databases">
        <authorList>
            <person name="Wang D.B."/>
            <person name="Wang M."/>
        </authorList>
    </citation>
    <scope>NUCLEOTIDE SEQUENCE [LARGE SCALE GENOMIC DNA]</scope>
    <source>
        <strain evidence="8">VL1</strain>
    </source>
</reference>
<evidence type="ECO:0000256" key="5">
    <source>
        <dbReference type="ARBA" id="ARBA00049233"/>
    </source>
</evidence>
<dbReference type="PANTHER" id="PTHR22604:SF115">
    <property type="entry name" value="DIHYDRODIOL DEHYDROGENASE, PUTATIVE (AFU_ORTHOLOGUE AFUA_1G07520)-RELATED"/>
    <property type="match status" value="1"/>
</dbReference>
<dbReference type="InterPro" id="IPR000683">
    <property type="entry name" value="Gfo/Idh/MocA-like_OxRdtase_N"/>
</dbReference>
<dbReference type="Gene3D" id="3.30.360.10">
    <property type="entry name" value="Dihydrodipicolinate Reductase, domain 2"/>
    <property type="match status" value="1"/>
</dbReference>
<organism evidence="8 9">
    <name type="scientific">Verticillium longisporum</name>
    <name type="common">Verticillium dahliae var. longisporum</name>
    <dbReference type="NCBI Taxonomy" id="100787"/>
    <lineage>
        <taxon>Eukaryota</taxon>
        <taxon>Fungi</taxon>
        <taxon>Dikarya</taxon>
        <taxon>Ascomycota</taxon>
        <taxon>Pezizomycotina</taxon>
        <taxon>Sordariomycetes</taxon>
        <taxon>Hypocreomycetidae</taxon>
        <taxon>Glomerellales</taxon>
        <taxon>Plectosphaerellaceae</taxon>
        <taxon>Verticillium</taxon>
    </lineage>
</organism>
<accession>A0A0G4KXT4</accession>
<dbReference type="STRING" id="100787.A0A0G4KXT4"/>
<evidence type="ECO:0000259" key="7">
    <source>
        <dbReference type="Pfam" id="PF22725"/>
    </source>
</evidence>
<gene>
    <name evidence="8" type="ORF">BN1708_011171</name>
</gene>
<evidence type="ECO:0000256" key="4">
    <source>
        <dbReference type="ARBA" id="ARBA00042988"/>
    </source>
</evidence>
<evidence type="ECO:0000313" key="9">
    <source>
        <dbReference type="Proteomes" id="UP000044602"/>
    </source>
</evidence>
<name>A0A0G4KXT4_VERLO</name>
<protein>
    <recommendedName>
        <fullName evidence="3">D-xylose 1-dehydrogenase (NADP(+), D-xylono-1,5-lactone-forming)</fullName>
        <ecNumber evidence="3">1.1.1.179</ecNumber>
    </recommendedName>
    <alternativeName>
        <fullName evidence="4">D-xylose-NADP dehydrogenase</fullName>
    </alternativeName>
</protein>
<evidence type="ECO:0000256" key="2">
    <source>
        <dbReference type="ARBA" id="ARBA00023002"/>
    </source>
</evidence>
<dbReference type="PANTHER" id="PTHR22604">
    <property type="entry name" value="OXIDOREDUCTASES"/>
    <property type="match status" value="1"/>
</dbReference>
<keyword evidence="2" id="KW-0560">Oxidoreductase</keyword>
<dbReference type="EC" id="1.1.1.179" evidence="3"/>
<dbReference type="AlphaFoldDB" id="A0A0G4KXT4"/>
<evidence type="ECO:0000256" key="3">
    <source>
        <dbReference type="ARBA" id="ARBA00038984"/>
    </source>
</evidence>
<dbReference type="GO" id="GO:0047837">
    <property type="term" value="F:D-xylose 1-dehydrogenase (NADP+) activity"/>
    <property type="evidence" value="ECO:0007669"/>
    <property type="project" value="UniProtKB-EC"/>
</dbReference>
<dbReference type="Pfam" id="PF22725">
    <property type="entry name" value="GFO_IDH_MocA_C3"/>
    <property type="match status" value="1"/>
</dbReference>
<dbReference type="EMBL" id="CVQH01005669">
    <property type="protein sequence ID" value="CRK14584.1"/>
    <property type="molecule type" value="Genomic_DNA"/>
</dbReference>
<dbReference type="Pfam" id="PF01408">
    <property type="entry name" value="GFO_IDH_MocA"/>
    <property type="match status" value="1"/>
</dbReference>
<dbReference type="Gene3D" id="3.40.50.720">
    <property type="entry name" value="NAD(P)-binding Rossmann-like Domain"/>
    <property type="match status" value="1"/>
</dbReference>
<comment type="catalytic activity">
    <reaction evidence="5">
        <text>D-xylose + NADP(+) = D-xylono-1,5-lactone + NADPH + H(+)</text>
        <dbReference type="Rhea" id="RHEA:22000"/>
        <dbReference type="ChEBI" id="CHEBI:15378"/>
        <dbReference type="ChEBI" id="CHEBI:15867"/>
        <dbReference type="ChEBI" id="CHEBI:53455"/>
        <dbReference type="ChEBI" id="CHEBI:57783"/>
        <dbReference type="ChEBI" id="CHEBI:58349"/>
        <dbReference type="EC" id="1.1.1.179"/>
    </reaction>
</comment>
<dbReference type="InterPro" id="IPR036291">
    <property type="entry name" value="NAD(P)-bd_dom_sf"/>
</dbReference>
<evidence type="ECO:0000259" key="6">
    <source>
        <dbReference type="Pfam" id="PF01408"/>
    </source>
</evidence>
<dbReference type="InterPro" id="IPR050984">
    <property type="entry name" value="Gfo/Idh/MocA_domain"/>
</dbReference>
<sequence length="392" mass="42922">MSFTLRWGILATGWIAETFSKDLLTNPATRDVSDVAHRIVAVSSSRDAQKARDFLTKIDGPQEAKTYGSYAELVADPDVDIIYVATPHSHHFQNAMLALRAGKHVLCEKALTVTAEQARRLVATAREKNLFFMEAVWTRYQPLSLKVRELVQAGEIGTVSRVTADLSFNNVEDHDTGRLSFADSHRMVNPDLAGGALLDLGIYSLTWVFQILYHLQAADAKEKPVVTAALNKYAATGADDSTAIIVRFPKHNTLGIATTSLRADTDASGAGKTPGIRIQGSKGEIQVAHPAFRPDSYRVVRKGAAEGEVEIVECPLPKDESRGGWGHGFFWEADEAARCVRDGKVQSEGMPWEESVVIMEVMDEALRQGGVEYPALITSHEFDPESSLNTGR</sequence>
<evidence type="ECO:0000256" key="1">
    <source>
        <dbReference type="ARBA" id="ARBA00010928"/>
    </source>
</evidence>
<evidence type="ECO:0000313" key="8">
    <source>
        <dbReference type="EMBL" id="CRK14584.1"/>
    </source>
</evidence>
<keyword evidence="9" id="KW-1185">Reference proteome</keyword>
<dbReference type="SUPFAM" id="SSF55347">
    <property type="entry name" value="Glyceraldehyde-3-phosphate dehydrogenase-like, C-terminal domain"/>
    <property type="match status" value="1"/>
</dbReference>
<dbReference type="InterPro" id="IPR055170">
    <property type="entry name" value="GFO_IDH_MocA-like_dom"/>
</dbReference>
<dbReference type="SUPFAM" id="SSF51735">
    <property type="entry name" value="NAD(P)-binding Rossmann-fold domains"/>
    <property type="match status" value="1"/>
</dbReference>
<proteinExistence type="inferred from homology"/>
<comment type="similarity">
    <text evidence="1">Belongs to the Gfo/Idh/MocA family.</text>
</comment>
<feature type="domain" description="Gfo/Idh/MocA-like oxidoreductase N-terminal" evidence="6">
    <location>
        <begin position="6"/>
        <end position="133"/>
    </location>
</feature>